<evidence type="ECO:0000259" key="8">
    <source>
        <dbReference type="PROSITE" id="PS50156"/>
    </source>
</evidence>
<feature type="transmembrane region" description="Helical" evidence="7">
    <location>
        <begin position="16"/>
        <end position="37"/>
    </location>
</feature>
<dbReference type="InterPro" id="IPR050545">
    <property type="entry name" value="Mycobact_MmpL"/>
</dbReference>
<evidence type="ECO:0000256" key="1">
    <source>
        <dbReference type="ARBA" id="ARBA00004651"/>
    </source>
</evidence>
<feature type="transmembrane region" description="Helical" evidence="7">
    <location>
        <begin position="221"/>
        <end position="244"/>
    </location>
</feature>
<feature type="transmembrane region" description="Helical" evidence="7">
    <location>
        <begin position="328"/>
        <end position="355"/>
    </location>
</feature>
<dbReference type="GO" id="GO:0005886">
    <property type="term" value="C:plasma membrane"/>
    <property type="evidence" value="ECO:0007669"/>
    <property type="project" value="UniProtKB-SubCell"/>
</dbReference>
<evidence type="ECO:0000256" key="6">
    <source>
        <dbReference type="ARBA" id="ARBA00023136"/>
    </source>
</evidence>
<keyword evidence="4 7" id="KW-0812">Transmembrane</keyword>
<evidence type="ECO:0000256" key="3">
    <source>
        <dbReference type="ARBA" id="ARBA00022475"/>
    </source>
</evidence>
<feature type="transmembrane region" description="Helical" evidence="7">
    <location>
        <begin position="628"/>
        <end position="649"/>
    </location>
</feature>
<proteinExistence type="inferred from homology"/>
<evidence type="ECO:0000313" key="9">
    <source>
        <dbReference type="EMBL" id="UJG41309.1"/>
    </source>
</evidence>
<dbReference type="InterPro" id="IPR004869">
    <property type="entry name" value="MMPL_dom"/>
</dbReference>
<keyword evidence="5 7" id="KW-1133">Transmembrane helix</keyword>
<feature type="domain" description="SSD" evidence="8">
    <location>
        <begin position="216"/>
        <end position="349"/>
    </location>
</feature>
<feature type="transmembrane region" description="Helical" evidence="7">
    <location>
        <begin position="716"/>
        <end position="738"/>
    </location>
</feature>
<dbReference type="PROSITE" id="PS50156">
    <property type="entry name" value="SSD"/>
    <property type="match status" value="1"/>
</dbReference>
<dbReference type="InterPro" id="IPR000731">
    <property type="entry name" value="SSD"/>
</dbReference>
<dbReference type="Gene3D" id="1.20.1640.10">
    <property type="entry name" value="Multidrug efflux transporter AcrB transmembrane domain"/>
    <property type="match status" value="2"/>
</dbReference>
<comment type="subcellular location">
    <subcellularLocation>
        <location evidence="1">Cell membrane</location>
        <topology evidence="1">Multi-pass membrane protein</topology>
    </subcellularLocation>
</comment>
<accession>A0A9Y1FLY2</accession>
<evidence type="ECO:0000256" key="2">
    <source>
        <dbReference type="ARBA" id="ARBA00010157"/>
    </source>
</evidence>
<sequence length="791" mass="89983">MGIVDRYNKYIKKFRVPILVFWIIILVLGITYGFNFFDKTENVFEPPEYTDGYKAQQVLEQVFPERANSTSLIIIIKSNNNNSVLNPEVQNYTFALIEKLNNFENSQIIKGIYSYYGLQAINQSDVAKSFVSENLTSTLIIVIYETENKDVEEDFIEYVEDTAFEIHLNEEEYSVYLTGLAVMDRDFSTAIVDNLKRMDSFILPIALIVLAIVIRRLKLMILPLISIAISIFTTFLILYGFTYIYTILSFAPSIVMSLVIAISIDYSLFLLTRYREEVEKGKDNFTAVSLMNEHSGHTILVSGLTLAVCFLGLMFFPVNAIASLGLSAGITVVVTLVTNLTFTPAALLTFGKFFYNEKYIKKIEQKLEKIKNNGKNKKIKENIKDARKKLNWVTITKFSQKYAVPIILLILVIAVPISVNVMKMELSLENKHLLPRNSQTWAAYAILEEDFDAGQLLPYYLIIQTNETNGVRNPTFFENSQKIIANLSLETKLTNESITGISWLNGQAIPWFYASILLNPSSSDSNSDLYKQMWTNYATSDNSSALFEIITPFDPQGKEALDWVKHTRKLLKDFEKEFGYEIYLAGGAIFWIDSLEVTTNLFPYMILTVILIVYVLIVIMFGSFFIPLRLLITIGLTLSWIFGLAVLVFEQNVLDWLFPNVLRGVNSLYWIVPIITFSIVLGLGLDYDIFLLSRISEYRKKGYSDRSAIIKGVEKTGTIITAAGIIMAIAFSGLLISSEMILNQVGFILCISVLVDTFFIRTILVPAIMSLAQKWNWWPKKMPEVTKEEIN</sequence>
<feature type="transmembrane region" description="Helical" evidence="7">
    <location>
        <begin position="402"/>
        <end position="422"/>
    </location>
</feature>
<dbReference type="AlphaFoldDB" id="A0A9Y1FLY2"/>
<gene>
    <name evidence="9" type="ORF">K9W45_02335</name>
</gene>
<name>A0A9Y1FLY2_9ARCH</name>
<evidence type="ECO:0000256" key="7">
    <source>
        <dbReference type="SAM" id="Phobius"/>
    </source>
</evidence>
<dbReference type="PANTHER" id="PTHR33406">
    <property type="entry name" value="MEMBRANE PROTEIN MJ1562-RELATED"/>
    <property type="match status" value="1"/>
</dbReference>
<dbReference type="EMBL" id="CP084166">
    <property type="protein sequence ID" value="UJG41309.1"/>
    <property type="molecule type" value="Genomic_DNA"/>
</dbReference>
<keyword evidence="3" id="KW-1003">Cell membrane</keyword>
<feature type="transmembrane region" description="Helical" evidence="7">
    <location>
        <begin position="601"/>
        <end position="621"/>
    </location>
</feature>
<evidence type="ECO:0000256" key="4">
    <source>
        <dbReference type="ARBA" id="ARBA00022692"/>
    </source>
</evidence>
<comment type="similarity">
    <text evidence="2">Belongs to the resistance-nodulation-cell division (RND) (TC 2.A.6) family. MmpL subfamily.</text>
</comment>
<feature type="transmembrane region" description="Helical" evidence="7">
    <location>
        <begin position="299"/>
        <end position="322"/>
    </location>
</feature>
<feature type="transmembrane region" description="Helical" evidence="7">
    <location>
        <begin position="669"/>
        <end position="695"/>
    </location>
</feature>
<dbReference type="SUPFAM" id="SSF82866">
    <property type="entry name" value="Multidrug efflux transporter AcrB transmembrane domain"/>
    <property type="match status" value="2"/>
</dbReference>
<keyword evidence="6 7" id="KW-0472">Membrane</keyword>
<organism evidence="9">
    <name type="scientific">Candidatus Heimdallarchaeum aukensis</name>
    <dbReference type="NCBI Taxonomy" id="2876573"/>
    <lineage>
        <taxon>Archaea</taxon>
        <taxon>Promethearchaeati</taxon>
        <taxon>Candidatus Heimdallarchaeota</taxon>
        <taxon>Candidatus Heimdallarchaeia (ex Rinke et al. 2021) (nom. nud.)</taxon>
        <taxon>Candidatus Heimdallarchaeales</taxon>
        <taxon>Candidatus Heimdallarchaeaceae</taxon>
        <taxon>Candidatus Heimdallarchaeum</taxon>
    </lineage>
</organism>
<protein>
    <submittedName>
        <fullName evidence="9">MMPL family transporter</fullName>
    </submittedName>
</protein>
<feature type="transmembrane region" description="Helical" evidence="7">
    <location>
        <begin position="198"/>
        <end position="214"/>
    </location>
</feature>
<feature type="transmembrane region" description="Helical" evidence="7">
    <location>
        <begin position="250"/>
        <end position="272"/>
    </location>
</feature>
<dbReference type="PANTHER" id="PTHR33406:SF6">
    <property type="entry name" value="MEMBRANE PROTEIN YDGH-RELATED"/>
    <property type="match status" value="1"/>
</dbReference>
<evidence type="ECO:0000256" key="5">
    <source>
        <dbReference type="ARBA" id="ARBA00022989"/>
    </source>
</evidence>
<dbReference type="Proteomes" id="UP001201020">
    <property type="component" value="Chromosome"/>
</dbReference>
<reference evidence="9" key="1">
    <citation type="journal article" date="2022" name="Nat. Microbiol.">
        <title>Unique mobile elements and scalable gene flow at the prokaryote-eukaryote boundary revealed by circularized Asgard archaea genomes.</title>
        <authorList>
            <person name="Wu F."/>
            <person name="Speth D.R."/>
            <person name="Philosof A."/>
            <person name="Cremiere A."/>
            <person name="Narayanan A."/>
            <person name="Barco R.A."/>
            <person name="Connon S.A."/>
            <person name="Amend J.P."/>
            <person name="Antoshechkin I.A."/>
            <person name="Orphan V.J."/>
        </authorList>
    </citation>
    <scope>NUCLEOTIDE SEQUENCE</scope>
    <source>
        <strain evidence="9">PM71</strain>
    </source>
</reference>
<feature type="transmembrane region" description="Helical" evidence="7">
    <location>
        <begin position="744"/>
        <end position="772"/>
    </location>
</feature>
<dbReference type="Pfam" id="PF03176">
    <property type="entry name" value="MMPL"/>
    <property type="match status" value="2"/>
</dbReference>